<sequence>MELLIILNKLNKLWDIWDIPTCILLSLFLQVFLVLFGSFRQHSKNSFLLFLIWSAYLSADWIAAFTVGLITKVLTDPSHPHVNEGLYAFWASFLLLHLGGPDTITSFALEDNEFWLRHLFGLILQVVGAAYCIFLTLPNNNLLLPTILVFVVGSVKYAERTMALYLASLDHFEDTVLGLEDPNAKPERDGTEFDFNLPSESSNHIELLMVSYSLFKSFEGIIFGYRPSFKLVESSKKLFGQIKNPNVGFKLMEYELSFMYEVFHTKAAAVRSRIGVIFRLISFCFILGAFILFHFVVVKDYHDEFVDFEMSLTYALLIGATALDTISAVKLILFFDWILVSSNGLIKRWRKFVPEYVLKRRRWCESVFQYNMIDHCLGERWLWKYSLPDYVRIIVDKIKIMLFSSSTDNIEDLKRFIFENGENLRKPRYQAVKSPDDWMGFAELHDELRYTEQVLQLHLVTEICYHQTQTESSKYTEEGERSRRICKVISDYMFYLLIMKPEILGPSGMGINWKKTFQKTFEEARGYLKKHQISDRIEACKELIHYNVKEGDMFENVLSKACLSAQKLKLEKHWKSLSYEWLQGLCFGALRNRQILHAEQAGKGGELLTFIWFLLHHLGGSLNINIYNPATL</sequence>
<feature type="transmembrane region" description="Helical" evidence="1">
    <location>
        <begin position="276"/>
        <end position="296"/>
    </location>
</feature>
<dbReference type="KEGG" id="zju:107431335"/>
<keyword evidence="3" id="KW-1185">Reference proteome</keyword>
<dbReference type="InterPro" id="IPR025315">
    <property type="entry name" value="DUF4220"/>
</dbReference>
<evidence type="ECO:0000313" key="3">
    <source>
        <dbReference type="Proteomes" id="UP001652623"/>
    </source>
</evidence>
<feature type="transmembrane region" description="Helical" evidence="1">
    <location>
        <begin position="142"/>
        <end position="158"/>
    </location>
</feature>
<name>A0A6P4BFB7_ZIZJJ</name>
<evidence type="ECO:0000313" key="4">
    <source>
        <dbReference type="RefSeq" id="XP_015897706.3"/>
    </source>
</evidence>
<accession>A0A6P4BFB7</accession>
<keyword evidence="1" id="KW-1133">Transmembrane helix</keyword>
<feature type="transmembrane region" description="Helical" evidence="1">
    <location>
        <begin position="48"/>
        <end position="67"/>
    </location>
</feature>
<feature type="transmembrane region" description="Helical" evidence="1">
    <location>
        <begin position="16"/>
        <end position="36"/>
    </location>
</feature>
<feature type="domain" description="DUF4220" evidence="2">
    <location>
        <begin position="53"/>
        <end position="374"/>
    </location>
</feature>
<dbReference type="InParanoid" id="A0A6P4BFB7"/>
<dbReference type="PANTHER" id="PTHR31325">
    <property type="entry name" value="OS01G0798800 PROTEIN-RELATED"/>
    <property type="match status" value="1"/>
</dbReference>
<dbReference type="GeneID" id="107431335"/>
<keyword evidence="1" id="KW-0812">Transmembrane</keyword>
<dbReference type="Proteomes" id="UP001652623">
    <property type="component" value="Chromosome 6"/>
</dbReference>
<dbReference type="Pfam" id="PF13968">
    <property type="entry name" value="DUF4220"/>
    <property type="match status" value="1"/>
</dbReference>
<organism evidence="3 4">
    <name type="scientific">Ziziphus jujuba</name>
    <name type="common">Chinese jujube</name>
    <name type="synonym">Ziziphus sativa</name>
    <dbReference type="NCBI Taxonomy" id="326968"/>
    <lineage>
        <taxon>Eukaryota</taxon>
        <taxon>Viridiplantae</taxon>
        <taxon>Streptophyta</taxon>
        <taxon>Embryophyta</taxon>
        <taxon>Tracheophyta</taxon>
        <taxon>Spermatophyta</taxon>
        <taxon>Magnoliopsida</taxon>
        <taxon>eudicotyledons</taxon>
        <taxon>Gunneridae</taxon>
        <taxon>Pentapetalae</taxon>
        <taxon>rosids</taxon>
        <taxon>fabids</taxon>
        <taxon>Rosales</taxon>
        <taxon>Rhamnaceae</taxon>
        <taxon>Paliureae</taxon>
        <taxon>Ziziphus</taxon>
    </lineage>
</organism>
<keyword evidence="1" id="KW-0472">Membrane</keyword>
<protein>
    <submittedName>
        <fullName evidence="4">Uncharacterized protein LOC107431335</fullName>
    </submittedName>
</protein>
<dbReference type="AlphaFoldDB" id="A0A6P4BFB7"/>
<evidence type="ECO:0000259" key="2">
    <source>
        <dbReference type="Pfam" id="PF13968"/>
    </source>
</evidence>
<dbReference type="Pfam" id="PF04578">
    <property type="entry name" value="DUF594"/>
    <property type="match status" value="1"/>
</dbReference>
<proteinExistence type="predicted"/>
<feature type="transmembrane region" description="Helical" evidence="1">
    <location>
        <begin position="87"/>
        <end position="109"/>
    </location>
</feature>
<dbReference type="InterPro" id="IPR007658">
    <property type="entry name" value="DUF594"/>
</dbReference>
<feature type="transmembrane region" description="Helical" evidence="1">
    <location>
        <begin position="316"/>
        <end position="340"/>
    </location>
</feature>
<feature type="transmembrane region" description="Helical" evidence="1">
    <location>
        <begin position="116"/>
        <end position="136"/>
    </location>
</feature>
<reference evidence="4" key="1">
    <citation type="submission" date="2025-08" db="UniProtKB">
        <authorList>
            <consortium name="RefSeq"/>
        </authorList>
    </citation>
    <scope>IDENTIFICATION</scope>
    <source>
        <tissue evidence="4">Seedling</tissue>
    </source>
</reference>
<gene>
    <name evidence="4" type="primary">LOC107431335</name>
</gene>
<dbReference type="RefSeq" id="XP_015897706.3">
    <property type="nucleotide sequence ID" value="XM_016042220.3"/>
</dbReference>
<evidence type="ECO:0000256" key="1">
    <source>
        <dbReference type="SAM" id="Phobius"/>
    </source>
</evidence>